<organism evidence="2 3">
    <name type="scientific">Streptosporangium algeriense</name>
    <dbReference type="NCBI Taxonomy" id="1682748"/>
    <lineage>
        <taxon>Bacteria</taxon>
        <taxon>Bacillati</taxon>
        <taxon>Actinomycetota</taxon>
        <taxon>Actinomycetes</taxon>
        <taxon>Streptosporangiales</taxon>
        <taxon>Streptosporangiaceae</taxon>
        <taxon>Streptosporangium</taxon>
    </lineage>
</organism>
<proteinExistence type="predicted"/>
<dbReference type="SUPFAM" id="SSF52540">
    <property type="entry name" value="P-loop containing nucleoside triphosphate hydrolases"/>
    <property type="match status" value="1"/>
</dbReference>
<evidence type="ECO:0000259" key="1">
    <source>
        <dbReference type="Pfam" id="PF13401"/>
    </source>
</evidence>
<evidence type="ECO:0000313" key="2">
    <source>
        <dbReference type="EMBL" id="MFD0891283.1"/>
    </source>
</evidence>
<sequence length="228" mass="23636">AELLALHRELLAADPSPPPVAPPAQLTSFVGRAGEMAEVAELLRMARLVTLVGPGGVGKTRLSVEVAGIAGGAGGSGADKRAGTAGGTADDVCFVELAALRDGAELPQALLSALGLRENGLRLEAGERRPVDRLIAALADRVLLLVLDNCEHLVEEVAPLTARLLAACPRLRVLATSREPLGITGEHLWQVRPLDDEAAVRLFTDRARAVRRGFTTVSATTPATGGGT</sequence>
<dbReference type="PANTHER" id="PTHR47691">
    <property type="entry name" value="REGULATOR-RELATED"/>
    <property type="match status" value="1"/>
</dbReference>
<feature type="domain" description="ORC1/DEAH AAA+ ATPase" evidence="1">
    <location>
        <begin position="46"/>
        <end position="158"/>
    </location>
</feature>
<reference evidence="3" key="1">
    <citation type="journal article" date="2019" name="Int. J. Syst. Evol. Microbiol.">
        <title>The Global Catalogue of Microorganisms (GCM) 10K type strain sequencing project: providing services to taxonomists for standard genome sequencing and annotation.</title>
        <authorList>
            <consortium name="The Broad Institute Genomics Platform"/>
            <consortium name="The Broad Institute Genome Sequencing Center for Infectious Disease"/>
            <person name="Wu L."/>
            <person name="Ma J."/>
        </authorList>
    </citation>
    <scope>NUCLEOTIDE SEQUENCE [LARGE SCALE GENOMIC DNA]</scope>
    <source>
        <strain evidence="3">CCUG 62974</strain>
    </source>
</reference>
<feature type="non-terminal residue" evidence="2">
    <location>
        <position position="1"/>
    </location>
</feature>
<evidence type="ECO:0000313" key="3">
    <source>
        <dbReference type="Proteomes" id="UP001597024"/>
    </source>
</evidence>
<protein>
    <submittedName>
        <fullName evidence="2">AAA family ATPase</fullName>
    </submittedName>
</protein>
<dbReference type="InterPro" id="IPR049945">
    <property type="entry name" value="AAA_22"/>
</dbReference>
<keyword evidence="3" id="KW-1185">Reference proteome</keyword>
<dbReference type="EMBL" id="JBHTHX010003046">
    <property type="protein sequence ID" value="MFD0891283.1"/>
    <property type="molecule type" value="Genomic_DNA"/>
</dbReference>
<comment type="caution">
    <text evidence="2">The sequence shown here is derived from an EMBL/GenBank/DDBJ whole genome shotgun (WGS) entry which is preliminary data.</text>
</comment>
<dbReference type="PANTHER" id="PTHR47691:SF3">
    <property type="entry name" value="HTH-TYPE TRANSCRIPTIONAL REGULATOR RV0890C-RELATED"/>
    <property type="match status" value="1"/>
</dbReference>
<gene>
    <name evidence="2" type="ORF">ACFQ08_42615</name>
</gene>
<feature type="non-terminal residue" evidence="2">
    <location>
        <position position="228"/>
    </location>
</feature>
<name>A0ABW3E5W8_9ACTN</name>
<dbReference type="Pfam" id="PF13401">
    <property type="entry name" value="AAA_22"/>
    <property type="match status" value="1"/>
</dbReference>
<dbReference type="Proteomes" id="UP001597024">
    <property type="component" value="Unassembled WGS sequence"/>
</dbReference>
<dbReference type="Gene3D" id="3.40.50.300">
    <property type="entry name" value="P-loop containing nucleotide triphosphate hydrolases"/>
    <property type="match status" value="1"/>
</dbReference>
<accession>A0ABW3E5W8</accession>
<dbReference type="InterPro" id="IPR027417">
    <property type="entry name" value="P-loop_NTPase"/>
</dbReference>